<accession>A0AAV2R4V3</accession>
<feature type="compositionally biased region" description="Basic and acidic residues" evidence="1">
    <location>
        <begin position="160"/>
        <end position="171"/>
    </location>
</feature>
<sequence length="171" mass="19411">TELGFSEKQQLAHGVLLRLLRVTSHLPMVEFSHAIDTCEMLTDAIKLGHRVHLSIRHDEEDDDISYDCGEYDDDDDDEIATGMDAATMEMENNVSSTTDLQSQQLDESRLDVQDESPEQTDTGSSSEHSANQRYMAEELPRGIVAEKRPSEQDEEEYYEDERQVNDVDVKG</sequence>
<reference evidence="2 3" key="1">
    <citation type="submission" date="2024-05" db="EMBL/GenBank/DDBJ databases">
        <authorList>
            <person name="Wallberg A."/>
        </authorList>
    </citation>
    <scope>NUCLEOTIDE SEQUENCE [LARGE SCALE GENOMIC DNA]</scope>
</reference>
<feature type="compositionally biased region" description="Polar residues" evidence="1">
    <location>
        <begin position="90"/>
        <end position="105"/>
    </location>
</feature>
<name>A0AAV2R4V3_MEGNR</name>
<gene>
    <name evidence="2" type="ORF">MNOR_LOCUS19228</name>
</gene>
<protein>
    <submittedName>
        <fullName evidence="2">Uncharacterized protein</fullName>
    </submittedName>
</protein>
<feature type="compositionally biased region" description="Polar residues" evidence="1">
    <location>
        <begin position="119"/>
        <end position="132"/>
    </location>
</feature>
<feature type="non-terminal residue" evidence="2">
    <location>
        <position position="1"/>
    </location>
</feature>
<dbReference type="AlphaFoldDB" id="A0AAV2R4V3"/>
<proteinExistence type="predicted"/>
<dbReference type="Proteomes" id="UP001497623">
    <property type="component" value="Unassembled WGS sequence"/>
</dbReference>
<feature type="compositionally biased region" description="Basic and acidic residues" evidence="1">
    <location>
        <begin position="135"/>
        <end position="151"/>
    </location>
</feature>
<keyword evidence="3" id="KW-1185">Reference proteome</keyword>
<comment type="caution">
    <text evidence="2">The sequence shown here is derived from an EMBL/GenBank/DDBJ whole genome shotgun (WGS) entry which is preliminary data.</text>
</comment>
<organism evidence="2 3">
    <name type="scientific">Meganyctiphanes norvegica</name>
    <name type="common">Northern krill</name>
    <name type="synonym">Thysanopoda norvegica</name>
    <dbReference type="NCBI Taxonomy" id="48144"/>
    <lineage>
        <taxon>Eukaryota</taxon>
        <taxon>Metazoa</taxon>
        <taxon>Ecdysozoa</taxon>
        <taxon>Arthropoda</taxon>
        <taxon>Crustacea</taxon>
        <taxon>Multicrustacea</taxon>
        <taxon>Malacostraca</taxon>
        <taxon>Eumalacostraca</taxon>
        <taxon>Eucarida</taxon>
        <taxon>Euphausiacea</taxon>
        <taxon>Euphausiidae</taxon>
        <taxon>Meganyctiphanes</taxon>
    </lineage>
</organism>
<evidence type="ECO:0000313" key="2">
    <source>
        <dbReference type="EMBL" id="CAL4109897.1"/>
    </source>
</evidence>
<evidence type="ECO:0000313" key="3">
    <source>
        <dbReference type="Proteomes" id="UP001497623"/>
    </source>
</evidence>
<feature type="region of interest" description="Disordered" evidence="1">
    <location>
        <begin position="90"/>
        <end position="171"/>
    </location>
</feature>
<evidence type="ECO:0000256" key="1">
    <source>
        <dbReference type="SAM" id="MobiDB-lite"/>
    </source>
</evidence>
<dbReference type="EMBL" id="CAXKWB010014161">
    <property type="protein sequence ID" value="CAL4109897.1"/>
    <property type="molecule type" value="Genomic_DNA"/>
</dbReference>